<dbReference type="SMART" id="SM00448">
    <property type="entry name" value="REC"/>
    <property type="match status" value="1"/>
</dbReference>
<dbReference type="InterPro" id="IPR050595">
    <property type="entry name" value="Bact_response_regulator"/>
</dbReference>
<dbReference type="OrthoDB" id="525404at2"/>
<keyword evidence="1 2" id="KW-0597">Phosphoprotein</keyword>
<name>B4VMR3_9CYAN</name>
<dbReference type="PANTHER" id="PTHR44591">
    <property type="entry name" value="STRESS RESPONSE REGULATOR PROTEIN 1"/>
    <property type="match status" value="1"/>
</dbReference>
<organism evidence="4 5">
    <name type="scientific">Coleofasciculus chthonoplastes PCC 7420</name>
    <dbReference type="NCBI Taxonomy" id="118168"/>
    <lineage>
        <taxon>Bacteria</taxon>
        <taxon>Bacillati</taxon>
        <taxon>Cyanobacteriota</taxon>
        <taxon>Cyanophyceae</taxon>
        <taxon>Coleofasciculales</taxon>
        <taxon>Coleofasciculaceae</taxon>
        <taxon>Coleofasciculus</taxon>
    </lineage>
</organism>
<proteinExistence type="predicted"/>
<dbReference type="Proteomes" id="UP000003835">
    <property type="component" value="Unassembled WGS sequence"/>
</dbReference>
<evidence type="ECO:0000313" key="5">
    <source>
        <dbReference type="Proteomes" id="UP000003835"/>
    </source>
</evidence>
<dbReference type="PROSITE" id="PS50110">
    <property type="entry name" value="RESPONSE_REGULATORY"/>
    <property type="match status" value="1"/>
</dbReference>
<dbReference type="InterPro" id="IPR011006">
    <property type="entry name" value="CheY-like_superfamily"/>
</dbReference>
<dbReference type="PANTHER" id="PTHR44591:SF3">
    <property type="entry name" value="RESPONSE REGULATORY DOMAIN-CONTAINING PROTEIN"/>
    <property type="match status" value="1"/>
</dbReference>
<accession>B4VMR3</accession>
<dbReference type="PIRSF" id="PIRSF005897">
    <property type="entry name" value="RR_PatA"/>
    <property type="match status" value="1"/>
</dbReference>
<dbReference type="InterPro" id="IPR001789">
    <property type="entry name" value="Sig_transdc_resp-reg_receiver"/>
</dbReference>
<dbReference type="STRING" id="118168.MC7420_1676"/>
<evidence type="ECO:0000313" key="4">
    <source>
        <dbReference type="EMBL" id="EDX76673.1"/>
    </source>
</evidence>
<dbReference type="Pfam" id="PF00072">
    <property type="entry name" value="Response_reg"/>
    <property type="match status" value="1"/>
</dbReference>
<dbReference type="AlphaFoldDB" id="B4VMR3"/>
<evidence type="ECO:0000256" key="2">
    <source>
        <dbReference type="PROSITE-ProRule" id="PRU00169"/>
    </source>
</evidence>
<reference evidence="4 5" key="1">
    <citation type="submission" date="2008-07" db="EMBL/GenBank/DDBJ databases">
        <authorList>
            <person name="Tandeau de Marsac N."/>
            <person name="Ferriera S."/>
            <person name="Johnson J."/>
            <person name="Kravitz S."/>
            <person name="Beeson K."/>
            <person name="Sutton G."/>
            <person name="Rogers Y.-H."/>
            <person name="Friedman R."/>
            <person name="Frazier M."/>
            <person name="Venter J.C."/>
        </authorList>
    </citation>
    <scope>NUCLEOTIDE SEQUENCE [LARGE SCALE GENOMIC DNA]</scope>
    <source>
        <strain evidence="4 5">PCC 7420</strain>
    </source>
</reference>
<dbReference type="GO" id="GO:0000160">
    <property type="term" value="P:phosphorelay signal transduction system"/>
    <property type="evidence" value="ECO:0007669"/>
    <property type="project" value="InterPro"/>
</dbReference>
<dbReference type="InterPro" id="IPR024186">
    <property type="entry name" value="Sig_transdc_resp-reg_PatA"/>
</dbReference>
<dbReference type="Pfam" id="PF14332">
    <property type="entry name" value="DUF4388"/>
    <property type="match status" value="1"/>
</dbReference>
<feature type="domain" description="Response regulatory" evidence="3">
    <location>
        <begin position="284"/>
        <end position="400"/>
    </location>
</feature>
<dbReference type="HOGENOM" id="CLU_031371_1_0_3"/>
<dbReference type="RefSeq" id="WP_006099631.1">
    <property type="nucleotide sequence ID" value="NZ_DS989845.1"/>
</dbReference>
<keyword evidence="5" id="KW-1185">Reference proteome</keyword>
<dbReference type="SUPFAM" id="SSF52172">
    <property type="entry name" value="CheY-like"/>
    <property type="match status" value="1"/>
</dbReference>
<dbReference type="Gene3D" id="3.40.50.2300">
    <property type="match status" value="1"/>
</dbReference>
<dbReference type="InterPro" id="IPR025497">
    <property type="entry name" value="PatA-like_N"/>
</dbReference>
<dbReference type="EMBL" id="DS989845">
    <property type="protein sequence ID" value="EDX76673.1"/>
    <property type="molecule type" value="Genomic_DNA"/>
</dbReference>
<gene>
    <name evidence="4" type="ORF">MC7420_1676</name>
</gene>
<protein>
    <submittedName>
        <fullName evidence="4">Response regulator receiver domain protein</fullName>
    </submittedName>
</protein>
<feature type="modified residue" description="4-aspartylphosphate" evidence="2">
    <location>
        <position position="333"/>
    </location>
</feature>
<evidence type="ECO:0000256" key="1">
    <source>
        <dbReference type="ARBA" id="ARBA00022553"/>
    </source>
</evidence>
<sequence length="432" mass="48810">MQGTLNEIDIRSILQLIELGQRTGELLVEAQSFHTHNSGSDLTHKFIQGRSHLATPPRCPGPFWFVFFLNGQIAYAANSDHSLSRLRDYLRRYRAEAALDDIEEPSIASTNAPEYGYLWALLENHIITPAQGRSILHSMVHETLFDLLSLHNGYFVFEVDPALAPQLTTLEIAPLVTKIMKQVQEWKQFHPHIQSPNQCPLITDETKLKAALPENAFRTLKRWANGKNSLRQMARYLNRDILTVTRAIYPYIQRGWIQLLTSAPQQTLAVRQPWESTRADHAPSVVCIDDDKAVGKTVEYMLQAQGYEVTAIQNPLKALSLLFQIKPALILCDLVMPQLDGYELCGMLRQSTTFRQTPIIMLTGKDGFIDRVRARMVGSTDYLTKPFGASELLMLLEKYVGPGDPEKMNFDSSRQVLEEEVKATDITKSASA</sequence>
<dbReference type="eggNOG" id="COG0745">
    <property type="taxonomic scope" value="Bacteria"/>
</dbReference>
<evidence type="ECO:0000259" key="3">
    <source>
        <dbReference type="PROSITE" id="PS50110"/>
    </source>
</evidence>